<reference evidence="2 3" key="1">
    <citation type="submission" date="2022-04" db="EMBL/GenBank/DDBJ databases">
        <title>Diverse halophilic archaea isolated from saline environments.</title>
        <authorList>
            <person name="Cui H.-L."/>
        </authorList>
    </citation>
    <scope>NUCLEOTIDE SEQUENCE [LARGE SCALE GENOMIC DNA]</scope>
    <source>
        <strain evidence="2 3">XZYJT49</strain>
    </source>
</reference>
<feature type="domain" description="DUF7344" evidence="1">
    <location>
        <begin position="17"/>
        <end position="92"/>
    </location>
</feature>
<evidence type="ECO:0000313" key="3">
    <source>
        <dbReference type="Proteomes" id="UP000830729"/>
    </source>
</evidence>
<dbReference type="SUPFAM" id="SSF46785">
    <property type="entry name" value="Winged helix' DNA-binding domain"/>
    <property type="match status" value="1"/>
</dbReference>
<dbReference type="Proteomes" id="UP000830729">
    <property type="component" value="Chromosome"/>
</dbReference>
<dbReference type="Gene3D" id="1.10.10.10">
    <property type="entry name" value="Winged helix-like DNA-binding domain superfamily/Winged helix DNA-binding domain"/>
    <property type="match status" value="1"/>
</dbReference>
<proteinExistence type="predicted"/>
<dbReference type="InterPro" id="IPR055768">
    <property type="entry name" value="DUF7344"/>
</dbReference>
<protein>
    <recommendedName>
        <fullName evidence="1">DUF7344 domain-containing protein</fullName>
    </recommendedName>
</protein>
<dbReference type="InterPro" id="IPR036390">
    <property type="entry name" value="WH_DNA-bd_sf"/>
</dbReference>
<sequence>MSEQTGTQNINDVSAAFDLLRDARRRGVIYTVKRNGRTSVSELARRIAAWQTADGDESPDPATVETSLAHAHLPKLVDAGVVEYDREAGTVELAETTDGLDPFLERTSEREPGLVRAARTSNLERALEI</sequence>
<dbReference type="Pfam" id="PF24035">
    <property type="entry name" value="DUF7344"/>
    <property type="match status" value="1"/>
</dbReference>
<dbReference type="KEGG" id="halx:M0R89_11865"/>
<dbReference type="InterPro" id="IPR036388">
    <property type="entry name" value="WH-like_DNA-bd_sf"/>
</dbReference>
<evidence type="ECO:0000259" key="1">
    <source>
        <dbReference type="Pfam" id="PF24035"/>
    </source>
</evidence>
<dbReference type="AlphaFoldDB" id="A0A8U0HQM6"/>
<dbReference type="GeneID" id="72185906"/>
<accession>A0A8U0HQM6</accession>
<dbReference type="EMBL" id="CP096659">
    <property type="protein sequence ID" value="UPV73240.1"/>
    <property type="molecule type" value="Genomic_DNA"/>
</dbReference>
<dbReference type="RefSeq" id="WP_248649296.1">
    <property type="nucleotide sequence ID" value="NZ_CP096659.1"/>
</dbReference>
<keyword evidence="3" id="KW-1185">Reference proteome</keyword>
<organism evidence="2 3">
    <name type="scientific">Halorussus limi</name>
    <dbReference type="NCBI Taxonomy" id="2938695"/>
    <lineage>
        <taxon>Archaea</taxon>
        <taxon>Methanobacteriati</taxon>
        <taxon>Methanobacteriota</taxon>
        <taxon>Stenosarchaea group</taxon>
        <taxon>Halobacteria</taxon>
        <taxon>Halobacteriales</taxon>
        <taxon>Haladaptataceae</taxon>
        <taxon>Halorussus</taxon>
    </lineage>
</organism>
<gene>
    <name evidence="2" type="ORF">M0R89_11865</name>
</gene>
<name>A0A8U0HQM6_9EURY</name>
<evidence type="ECO:0000313" key="2">
    <source>
        <dbReference type="EMBL" id="UPV73240.1"/>
    </source>
</evidence>